<accession>A0A0N5C081</accession>
<feature type="compositionally biased region" description="Basic and acidic residues" evidence="10">
    <location>
        <begin position="1724"/>
        <end position="1737"/>
    </location>
</feature>
<dbReference type="InterPro" id="IPR027417">
    <property type="entry name" value="P-loop_NTPase"/>
</dbReference>
<feature type="region of interest" description="Disordered" evidence="10">
    <location>
        <begin position="2193"/>
        <end position="2247"/>
    </location>
</feature>
<dbReference type="PANTHER" id="PTHR45623">
    <property type="entry name" value="CHROMODOMAIN-HELICASE-DNA-BINDING PROTEIN 3-RELATED-RELATED"/>
    <property type="match status" value="1"/>
</dbReference>
<comment type="subcellular location">
    <subcellularLocation>
        <location evidence="1">Nucleus</location>
    </subcellularLocation>
</comment>
<dbReference type="GO" id="GO:0010468">
    <property type="term" value="P:regulation of gene expression"/>
    <property type="evidence" value="ECO:0007669"/>
    <property type="project" value="TreeGrafter"/>
</dbReference>
<dbReference type="InterPro" id="IPR037259">
    <property type="entry name" value="BRK_sf"/>
</dbReference>
<feature type="compositionally biased region" description="Polar residues" evidence="10">
    <location>
        <begin position="2768"/>
        <end position="2801"/>
    </location>
</feature>
<dbReference type="Pfam" id="PF00176">
    <property type="entry name" value="SNF2-rel_dom"/>
    <property type="match status" value="1"/>
</dbReference>
<keyword evidence="8" id="KW-0804">Transcription</keyword>
<feature type="compositionally biased region" description="Low complexity" evidence="10">
    <location>
        <begin position="2739"/>
        <end position="2759"/>
    </location>
</feature>
<feature type="compositionally biased region" description="Pro residues" evidence="10">
    <location>
        <begin position="145"/>
        <end position="154"/>
    </location>
</feature>
<protein>
    <submittedName>
        <fullName evidence="15">Protein SSXT</fullName>
    </submittedName>
</protein>
<evidence type="ECO:0000256" key="4">
    <source>
        <dbReference type="ARBA" id="ARBA00022801"/>
    </source>
</evidence>
<feature type="compositionally biased region" description="Pro residues" evidence="10">
    <location>
        <begin position="636"/>
        <end position="646"/>
    </location>
</feature>
<keyword evidence="7" id="KW-0238">DNA-binding</keyword>
<dbReference type="SMART" id="SM00298">
    <property type="entry name" value="CHROMO"/>
    <property type="match status" value="2"/>
</dbReference>
<feature type="domain" description="Chromo" evidence="11">
    <location>
        <begin position="1059"/>
        <end position="1096"/>
    </location>
</feature>
<keyword evidence="4" id="KW-0378">Hydrolase</keyword>
<dbReference type="GO" id="GO:0140658">
    <property type="term" value="F:ATP-dependent chromatin remodeler activity"/>
    <property type="evidence" value="ECO:0007669"/>
    <property type="project" value="TreeGrafter"/>
</dbReference>
<dbReference type="PROSITE" id="PS51194">
    <property type="entry name" value="HELICASE_CTER"/>
    <property type="match status" value="1"/>
</dbReference>
<dbReference type="InterPro" id="IPR000953">
    <property type="entry name" value="Chromo/chromo_shadow_dom"/>
</dbReference>
<evidence type="ECO:0000256" key="1">
    <source>
        <dbReference type="ARBA" id="ARBA00004123"/>
    </source>
</evidence>
<evidence type="ECO:0000256" key="8">
    <source>
        <dbReference type="ARBA" id="ARBA00023163"/>
    </source>
</evidence>
<dbReference type="Pfam" id="PF07533">
    <property type="entry name" value="BRK"/>
    <property type="match status" value="2"/>
</dbReference>
<sequence>MGDNNEYIQSMEYMPMDMSRRGMPGVPDPYYNVNPMYQNTNVMYSQQMPPHMNYQQQPPNQHIPQMPQQVPPQMPSHSQGIPPQQQQPPVKAKKGRKKNVKNDIPPQQQGIPPQQPPYGMQHPPNTNGPMHNGPMPQWNGYNGPQAPPMNPSYRPPQYMQQPQGPQMPQYPNGGYPPQHGNYYGRGSQDMGQGYYQPQQQPQHPNGGGPVNIPNGQYQQPTPSQYSYPPVEQNKVQGPPNPYYMNQGMNPSVPPQQGYYGSQNVSQRGIMGPGNMGQQHIQQQQQSSRVVEYNNQQQNMPPQMNDGPQGHFPLHQQQQPMKGVPPPSTMPPHHQQYQLQNDIKDVERQLQGLSQMPQTPEVASKMNYYTNVLNSLRGQLNRGNGSNCSTPIPQHSPMLPQQPPQQQQIPVQNMGPSVTSQTYSSNCTSQPQQTYPPIQQQHVPPPHHSGQTLPPQHSSMMIPPAANGPPGQQQIPENNMMLGQQQQQQIQQPMNTHITPTYPPPYSNIDNNINGNDYPCTTSNSSANSGGSKESIIPPEPTPSNYVPMNSIPDKMEYSISDCNSRDYIKQEQQSFPPQQQNPMVCDSSNNFNTVPVPYEDPKYLANENVIKSENIPNVQPKENINKPEYNEINTEPPQPTELPPQPSSVDTFNQDGLTNKNQLTSRVGAEISPKIVPMDCIPSSNVSQESFSQVGSMSQVTSLEEEDNTCSSVTDTINEVINSVLPQQSVTPIMDENSGGLEEFKPVVEMPPVGGKPKKASTPRVRKNASINLGKMGRSKKRKKNEGDFSDDDDEYYSNRKKKGKKSKISVSTNEGNDMTKELGDVELSEDLYEKRRSGRRNIEKSYVEHRMEYDDDELENNVIVEDEIVSVVKIETVNIVEKVLGSRMGKRVFEIEIDDEDSMESEEAVNSIEEEDKSDDKGDICEESTSEKNIDEIKEEPSPVGICNDNPEVEGDENIKIENTGEEKSEVSDTPKEEEPEVPEIPKKKKKIKTEEREVEEFFIKFKGKSYAHCAWQTIEELEVDDKRVAAKINRYKQKLLEQPFLCTDEDLFNPDYIIVERVLDAHELDGEMYYFVKWRQLSYDECTWENSSYVNETVISEYEKRNTLDPCKANPIKRPEFTDFKGILKDKVYKDGNSLREYQHEGVSWLTYCYYWHRNCILADEMGLGKTVQSVTFLQEIYDTGIHGPFLVIVPLSTLHNWEREFETWTNLNAIIYHGSSVARETTQKYEFFYPQTSKSKKNITKFDVIITTFEMVVSDCSSLSQIPYRIAIIDEAHRLKNRNCRLITNGLGFFKIEHKVLLTGTPLQNNMQELFSLLNYLDPEQFYSANDFLSNLMNTMMELRKCCNHPFLISGAEENILNELKAEHPEMPPDEILKMGLVQSSGKLVLCSKLLPKLKRDGHRVLMFSQMTRTLDLIEEYLCLNGFKFERIDGNIRGDLRQAAIDRFSKENSDRFIFLLCTKAGGVGINLTAADTCIIFDSDWNPQNDLQAQARCHRIGQKKMVKIYRLITANTYEREMFDRASMKLGLDKAVLQSMSTKENPNQLSKKDIEELLKKGAYGALMDDDTEGSKFGEEDIDTILSRRTQTITHESVTKDIEELLKKGAYGALMDDDTEGSKFGEEDIDTILSRRTQTITHESVTKGSTFSKATFSTGTTDDIDINDPNFWSKWAEKAKINPEPEKEEDDLILMEPRNRRKRFDDAAYKKMNGGEHTDDDDNDGKKDDRKSRDRSEKRRNRRRGGEEDDEAGGFMADEMIFNKQVLFKVEKLLLMWGWGRWDVLKESSDLTLSKDDLIQASRILVLHCLREYKSDEKVREYIWKLISPEDEVKKAKSKDPTTPDLFNQGWAGLPEYNPPQIAIDGIFQRHINRHTNKVIQRIYHLSIITNFILKDKLEEAGNLEKSYDEIDINLPPISDPFLEYWDTDYDKCFLIGIYRHGMDNYDAIKNDETLIFAKNKSHDFPSQQELNARFKRLMLCYQKYLDLQQQIDEHKRQKNLAGWPKEEKDDFLRVLNSYGLKDMPGSNDVIDWTRFKELSVHLKDKSQEDLLALLFAIYSLLTKVSGDGLNGIDIKRANGVDISQNKARTIITRVNLMRKIHQIVGLKEDEIRESLKLLVYDYMPSGWSLEDDYQFIKVVDNVGLDDILKNCKESEHFKNVTLPTEKTLIRRSFEIATTFEYGKYIPVNNSDTFIDDDSEDSKKSTALPTPVRGNTPTVSKSRIKRKNQKSQSPANVTSNTKITEGDLNALEKEKMEALMMQASLQNVDPQSLAMIQLLAQSGLFGGSNAQLSMDNLSLEQMQQIQQLIVLAMTNSGQMSPAHLQAIVSSMTQNQQQQSKTTTSSEKAKAKNEEALNLAKKDKPSELEKGKTDEVKKTGALSKCNFEELLQLANRSSDSRAAVINMETGERWNDERCPKIKHLEEWLTTHPNFELDLDGKKEKEFKDKAKSKAKTDEPPKLKSMSEEKSENTVVSVFHKLTSQVVPSEQCPTLKNLASWLDKHPEFNVSSKFATAAKNILPRMYHDRIGGEEAALQNLEHIIQLQAQAQIQAVQNAQLMNPMMAAYAQYAALMSSGCTPEQQMMLLAQLQGSFGASNVGGIPSSTASSVANNTNSSSSRQQTSSKKESSSSKSKQSTTKANTTNNDATNGTNEALLFQQILSDPTTAALFARANGISMQDLQQYAQLQQMAALQALNSMSSTKPQTSENTNMSTSTGNNKTSLDEQLTALINGTPNPKPSNSTGSKSGTTNNTNTTNNTLAALAEFLSSPSKDNNVSTSSNDNPKPTTPSNPEGTQETSTTNKNKAKNNKLSAVLDKLNSSKD</sequence>
<feature type="compositionally biased region" description="Low complexity" evidence="10">
    <location>
        <begin position="102"/>
        <end position="112"/>
    </location>
</feature>
<feature type="compositionally biased region" description="Low complexity" evidence="10">
    <location>
        <begin position="392"/>
        <end position="411"/>
    </location>
</feature>
<feature type="compositionally biased region" description="Polar residues" evidence="10">
    <location>
        <begin position="2698"/>
        <end position="2733"/>
    </location>
</feature>
<feature type="compositionally biased region" description="Low complexity" evidence="10">
    <location>
        <begin position="75"/>
        <end position="90"/>
    </location>
</feature>
<feature type="compositionally biased region" description="Polar residues" evidence="10">
    <location>
        <begin position="649"/>
        <end position="659"/>
    </location>
</feature>
<feature type="compositionally biased region" description="Low complexity" evidence="10">
    <location>
        <begin position="2630"/>
        <end position="2650"/>
    </location>
</feature>
<feature type="region of interest" description="Disordered" evidence="10">
    <location>
        <begin position="1704"/>
        <end position="1751"/>
    </location>
</feature>
<dbReference type="Gene3D" id="3.40.50.300">
    <property type="entry name" value="P-loop containing nucleotide triphosphate hydrolases"/>
    <property type="match status" value="1"/>
</dbReference>
<dbReference type="Gene3D" id="3.40.5.120">
    <property type="match status" value="2"/>
</dbReference>
<feature type="compositionally biased region" description="Polar residues" evidence="10">
    <location>
        <begin position="413"/>
        <end position="428"/>
    </location>
</feature>
<dbReference type="InterPro" id="IPR016197">
    <property type="entry name" value="Chromo-like_dom_sf"/>
</dbReference>
<reference evidence="15" key="1">
    <citation type="submission" date="2017-02" db="UniProtKB">
        <authorList>
            <consortium name="WormBaseParasite"/>
        </authorList>
    </citation>
    <scope>IDENTIFICATION</scope>
</reference>
<evidence type="ECO:0000256" key="9">
    <source>
        <dbReference type="ARBA" id="ARBA00023242"/>
    </source>
</evidence>
<dbReference type="InterPro" id="IPR038718">
    <property type="entry name" value="SNF2-like_sf"/>
</dbReference>
<feature type="compositionally biased region" description="Polar residues" evidence="10">
    <location>
        <begin position="376"/>
        <end position="391"/>
    </location>
</feature>
<dbReference type="Pfam" id="PF00385">
    <property type="entry name" value="Chromo"/>
    <property type="match status" value="1"/>
</dbReference>
<dbReference type="CDD" id="cd18668">
    <property type="entry name" value="CD1_tandem_CHD5-9_like"/>
    <property type="match status" value="1"/>
</dbReference>
<evidence type="ECO:0000256" key="7">
    <source>
        <dbReference type="ARBA" id="ARBA00023125"/>
    </source>
</evidence>
<organism evidence="14 15">
    <name type="scientific">Strongyloides papillosus</name>
    <name type="common">Intestinal threadworm</name>
    <dbReference type="NCBI Taxonomy" id="174720"/>
    <lineage>
        <taxon>Eukaryota</taxon>
        <taxon>Metazoa</taxon>
        <taxon>Ecdysozoa</taxon>
        <taxon>Nematoda</taxon>
        <taxon>Chromadorea</taxon>
        <taxon>Rhabditida</taxon>
        <taxon>Tylenchina</taxon>
        <taxon>Panagrolaimomorpha</taxon>
        <taxon>Strongyloidoidea</taxon>
        <taxon>Strongyloididae</taxon>
        <taxon>Strongyloides</taxon>
    </lineage>
</organism>
<feature type="compositionally biased region" description="Low complexity" evidence="10">
    <location>
        <begin position="155"/>
        <end position="184"/>
    </location>
</feature>
<feature type="region of interest" description="Disordered" evidence="10">
    <location>
        <begin position="618"/>
        <end position="659"/>
    </location>
</feature>
<dbReference type="PROSITE" id="PS51192">
    <property type="entry name" value="HELICASE_ATP_BIND_1"/>
    <property type="match status" value="1"/>
</dbReference>
<evidence type="ECO:0000256" key="3">
    <source>
        <dbReference type="ARBA" id="ARBA00022741"/>
    </source>
</evidence>
<dbReference type="GO" id="GO:0000785">
    <property type="term" value="C:chromatin"/>
    <property type="evidence" value="ECO:0007669"/>
    <property type="project" value="TreeGrafter"/>
</dbReference>
<feature type="region of interest" description="Disordered" evidence="10">
    <location>
        <begin position="1678"/>
        <end position="1697"/>
    </location>
</feature>
<dbReference type="GO" id="GO:0042393">
    <property type="term" value="F:histone binding"/>
    <property type="evidence" value="ECO:0007669"/>
    <property type="project" value="TreeGrafter"/>
</dbReference>
<feature type="region of interest" description="Disordered" evidence="10">
    <location>
        <begin position="308"/>
        <end position="334"/>
    </location>
</feature>
<evidence type="ECO:0000313" key="14">
    <source>
        <dbReference type="Proteomes" id="UP000046392"/>
    </source>
</evidence>
<dbReference type="PANTHER" id="PTHR45623:SF11">
    <property type="entry name" value="KISMET, ISOFORM C"/>
    <property type="match status" value="1"/>
</dbReference>
<dbReference type="InterPro" id="IPR023780">
    <property type="entry name" value="Chromo_domain"/>
</dbReference>
<dbReference type="SMART" id="SM00490">
    <property type="entry name" value="HELICc"/>
    <property type="match status" value="1"/>
</dbReference>
<feature type="region of interest" description="Disordered" evidence="10">
    <location>
        <begin position="899"/>
        <end position="992"/>
    </location>
</feature>
<dbReference type="SMART" id="SM00592">
    <property type="entry name" value="BRK"/>
    <property type="match status" value="2"/>
</dbReference>
<feature type="compositionally biased region" description="Polar residues" evidence="10">
    <location>
        <begin position="49"/>
        <end position="60"/>
    </location>
</feature>
<dbReference type="WBParaSite" id="SPAL_0001141300.1">
    <property type="protein sequence ID" value="SPAL_0001141300.1"/>
    <property type="gene ID" value="SPAL_0001141300"/>
</dbReference>
<dbReference type="SUPFAM" id="SSF160481">
    <property type="entry name" value="BRK domain-like"/>
    <property type="match status" value="2"/>
</dbReference>
<dbReference type="SUPFAM" id="SSF52540">
    <property type="entry name" value="P-loop containing nucleoside triphosphate hydrolases"/>
    <property type="match status" value="2"/>
</dbReference>
<feature type="compositionally biased region" description="Low complexity" evidence="10">
    <location>
        <begin position="429"/>
        <end position="441"/>
    </location>
</feature>
<keyword evidence="2" id="KW-0677">Repeat</keyword>
<feature type="region of interest" description="Disordered" evidence="10">
    <location>
        <begin position="736"/>
        <end position="823"/>
    </location>
</feature>
<feature type="region of interest" description="Disordered" evidence="10">
    <location>
        <begin position="509"/>
        <end position="544"/>
    </location>
</feature>
<feature type="region of interest" description="Disordered" evidence="10">
    <location>
        <begin position="49"/>
        <end position="239"/>
    </location>
</feature>
<feature type="compositionally biased region" description="Basic and acidic residues" evidence="10">
    <location>
        <begin position="2346"/>
        <end position="2375"/>
    </location>
</feature>
<dbReference type="CDD" id="cd18659">
    <property type="entry name" value="CD2_tandem"/>
    <property type="match status" value="1"/>
</dbReference>
<dbReference type="GO" id="GO:0003677">
    <property type="term" value="F:DNA binding"/>
    <property type="evidence" value="ECO:0007669"/>
    <property type="project" value="UniProtKB-KW"/>
</dbReference>
<feature type="compositionally biased region" description="Basic residues" evidence="10">
    <location>
        <begin position="799"/>
        <end position="808"/>
    </location>
</feature>
<dbReference type="Pfam" id="PF00271">
    <property type="entry name" value="Helicase_C"/>
    <property type="match status" value="1"/>
</dbReference>
<dbReference type="GO" id="GO:0005524">
    <property type="term" value="F:ATP binding"/>
    <property type="evidence" value="ECO:0007669"/>
    <property type="project" value="UniProtKB-KW"/>
</dbReference>
<feature type="region of interest" description="Disordered" evidence="10">
    <location>
        <begin position="2330"/>
        <end position="2375"/>
    </location>
</feature>
<dbReference type="CDD" id="cd18793">
    <property type="entry name" value="SF2_C_SNF"/>
    <property type="match status" value="1"/>
</dbReference>
<dbReference type="InterPro" id="IPR014001">
    <property type="entry name" value="Helicase_ATP-bd"/>
</dbReference>
<feature type="region of interest" description="Disordered" evidence="10">
    <location>
        <begin position="2604"/>
        <end position="2650"/>
    </location>
</feature>
<feature type="compositionally biased region" description="Low complexity" evidence="10">
    <location>
        <begin position="191"/>
        <end position="229"/>
    </location>
</feature>
<keyword evidence="3" id="KW-0547">Nucleotide-binding</keyword>
<name>A0A0N5C081_STREA</name>
<evidence type="ECO:0000259" key="11">
    <source>
        <dbReference type="PROSITE" id="PS50013"/>
    </source>
</evidence>
<dbReference type="InterPro" id="IPR000330">
    <property type="entry name" value="SNF2_N"/>
</dbReference>
<feature type="compositionally biased region" description="Polar residues" evidence="10">
    <location>
        <begin position="2205"/>
        <end position="2221"/>
    </location>
</feature>
<evidence type="ECO:0000259" key="13">
    <source>
        <dbReference type="PROSITE" id="PS51194"/>
    </source>
</evidence>
<keyword evidence="14" id="KW-1185">Reference proteome</keyword>
<feature type="compositionally biased region" description="Low complexity" evidence="10">
    <location>
        <begin position="2330"/>
        <end position="2345"/>
    </location>
</feature>
<evidence type="ECO:0000259" key="12">
    <source>
        <dbReference type="PROSITE" id="PS51192"/>
    </source>
</evidence>
<evidence type="ECO:0000256" key="10">
    <source>
        <dbReference type="SAM" id="MobiDB-lite"/>
    </source>
</evidence>
<evidence type="ECO:0000313" key="15">
    <source>
        <dbReference type="WBParaSite" id="SPAL_0001141300.1"/>
    </source>
</evidence>
<evidence type="ECO:0000256" key="2">
    <source>
        <dbReference type="ARBA" id="ARBA00022737"/>
    </source>
</evidence>
<feature type="compositionally biased region" description="Acidic residues" evidence="10">
    <location>
        <begin position="899"/>
        <end position="918"/>
    </location>
</feature>
<dbReference type="Proteomes" id="UP000046392">
    <property type="component" value="Unplaced"/>
</dbReference>
<feature type="compositionally biased region" description="Low complexity" evidence="10">
    <location>
        <begin position="2604"/>
        <end position="2623"/>
    </location>
</feature>
<dbReference type="GO" id="GO:0005634">
    <property type="term" value="C:nucleus"/>
    <property type="evidence" value="ECO:0007669"/>
    <property type="project" value="UniProtKB-SubCell"/>
</dbReference>
<dbReference type="GO" id="GO:0016887">
    <property type="term" value="F:ATP hydrolysis activity"/>
    <property type="evidence" value="ECO:0007669"/>
    <property type="project" value="TreeGrafter"/>
</dbReference>
<evidence type="ECO:0000256" key="5">
    <source>
        <dbReference type="ARBA" id="ARBA00022840"/>
    </source>
</evidence>
<dbReference type="Gene3D" id="2.40.50.40">
    <property type="match status" value="2"/>
</dbReference>
<dbReference type="GO" id="GO:0003682">
    <property type="term" value="F:chromatin binding"/>
    <property type="evidence" value="ECO:0007669"/>
    <property type="project" value="TreeGrafter"/>
</dbReference>
<feature type="compositionally biased region" description="Low complexity" evidence="10">
    <location>
        <begin position="520"/>
        <end position="531"/>
    </location>
</feature>
<dbReference type="SUPFAM" id="SSF54160">
    <property type="entry name" value="Chromo domain-like"/>
    <property type="match status" value="2"/>
</dbReference>
<feature type="domain" description="Helicase C-terminal" evidence="13">
    <location>
        <begin position="1393"/>
        <end position="1544"/>
    </location>
</feature>
<keyword evidence="9" id="KW-0539">Nucleus</keyword>
<dbReference type="Gene3D" id="3.40.50.10810">
    <property type="entry name" value="Tandem AAA-ATPase domain"/>
    <property type="match status" value="1"/>
</dbReference>
<keyword evidence="6" id="KW-0805">Transcription regulation</keyword>
<feature type="compositionally biased region" description="Low complexity" evidence="10">
    <location>
        <begin position="461"/>
        <end position="475"/>
    </location>
</feature>
<feature type="region of interest" description="Disordered" evidence="10">
    <location>
        <begin position="2444"/>
        <end position="2468"/>
    </location>
</feature>
<evidence type="ECO:0000256" key="6">
    <source>
        <dbReference type="ARBA" id="ARBA00023015"/>
    </source>
</evidence>
<dbReference type="InterPro" id="IPR049730">
    <property type="entry name" value="SNF2/RAD54-like_C"/>
</dbReference>
<keyword evidence="5" id="KW-0067">ATP-binding</keyword>
<dbReference type="InterPro" id="IPR006576">
    <property type="entry name" value="BRK_domain"/>
</dbReference>
<dbReference type="Gene3D" id="1.10.10.60">
    <property type="entry name" value="Homeodomain-like"/>
    <property type="match status" value="1"/>
</dbReference>
<feature type="domain" description="Helicase ATP-binding" evidence="12">
    <location>
        <begin position="1153"/>
        <end position="1327"/>
    </location>
</feature>
<feature type="compositionally biased region" description="Basic and acidic residues" evidence="10">
    <location>
        <begin position="919"/>
        <end position="942"/>
    </location>
</feature>
<feature type="compositionally biased region" description="Basic residues" evidence="10">
    <location>
        <begin position="756"/>
        <end position="767"/>
    </location>
</feature>
<dbReference type="STRING" id="174720.A0A0N5C081"/>
<feature type="compositionally biased region" description="Polar residues" evidence="10">
    <location>
        <begin position="448"/>
        <end position="458"/>
    </location>
</feature>
<dbReference type="SMART" id="SM00487">
    <property type="entry name" value="DEXDc"/>
    <property type="match status" value="1"/>
</dbReference>
<dbReference type="PROSITE" id="PS50013">
    <property type="entry name" value="CHROMO_2"/>
    <property type="match status" value="1"/>
</dbReference>
<feature type="region of interest" description="Disordered" evidence="10">
    <location>
        <begin position="2698"/>
        <end position="2823"/>
    </location>
</feature>
<proteinExistence type="predicted"/>
<dbReference type="InterPro" id="IPR001650">
    <property type="entry name" value="Helicase_C-like"/>
</dbReference>
<feature type="region of interest" description="Disordered" evidence="10">
    <location>
        <begin position="376"/>
        <end position="476"/>
    </location>
</feature>
<feature type="compositionally biased region" description="Polar residues" evidence="10">
    <location>
        <begin position="2230"/>
        <end position="2243"/>
    </location>
</feature>
<feature type="compositionally biased region" description="Basic and acidic residues" evidence="10">
    <location>
        <begin position="1704"/>
        <end position="1717"/>
    </location>
</feature>
<feature type="compositionally biased region" description="Basic and acidic residues" evidence="10">
    <location>
        <begin position="958"/>
        <end position="978"/>
    </location>
</feature>